<dbReference type="InterPro" id="IPR045323">
    <property type="entry name" value="CCDC34"/>
</dbReference>
<name>A0A485N4U8_LYNPA</name>
<gene>
    <name evidence="2" type="ORF">LYPA_23C000667</name>
</gene>
<dbReference type="AlphaFoldDB" id="A0A485N4U8"/>
<feature type="region of interest" description="Disordered" evidence="1">
    <location>
        <begin position="73"/>
        <end position="96"/>
    </location>
</feature>
<evidence type="ECO:0000313" key="3">
    <source>
        <dbReference type="Proteomes" id="UP000386466"/>
    </source>
</evidence>
<evidence type="ECO:0000313" key="2">
    <source>
        <dbReference type="EMBL" id="VFV27517.1"/>
    </source>
</evidence>
<dbReference type="Proteomes" id="UP000386466">
    <property type="component" value="Unassembled WGS sequence"/>
</dbReference>
<sequence>MAVRNLPTTLIKRPLPACLDGPDVGSQAVGADLPLTDMWSLVATGPGPYSSAGCRAEDGDGLLTATELSDSTMSLSPLGHQSFPFDYNNGDRVDEEDLDEDAHDSKAKVASLKGVELQRYASVVESDDNREEQKQVHLPESLLTPWELWFIGKEKEERDHLRQKALEELN</sequence>
<protein>
    <submittedName>
        <fullName evidence="2">Uncharacterized protein</fullName>
    </submittedName>
</protein>
<accession>A0A485N4U8</accession>
<dbReference type="PANTHER" id="PTHR23247">
    <property type="entry name" value="NY-REN-41 ANTIGEN L15 -RELATED"/>
    <property type="match status" value="1"/>
</dbReference>
<organism evidence="2 3">
    <name type="scientific">Lynx pardinus</name>
    <name type="common">Iberian lynx</name>
    <name type="synonym">Felis pardina</name>
    <dbReference type="NCBI Taxonomy" id="191816"/>
    <lineage>
        <taxon>Eukaryota</taxon>
        <taxon>Metazoa</taxon>
        <taxon>Chordata</taxon>
        <taxon>Craniata</taxon>
        <taxon>Vertebrata</taxon>
        <taxon>Euteleostomi</taxon>
        <taxon>Mammalia</taxon>
        <taxon>Eutheria</taxon>
        <taxon>Laurasiatheria</taxon>
        <taxon>Carnivora</taxon>
        <taxon>Feliformia</taxon>
        <taxon>Felidae</taxon>
        <taxon>Felinae</taxon>
        <taxon>Lynx</taxon>
    </lineage>
</organism>
<keyword evidence="3" id="KW-1185">Reference proteome</keyword>
<reference evidence="2 3" key="1">
    <citation type="submission" date="2019-01" db="EMBL/GenBank/DDBJ databases">
        <authorList>
            <person name="Alioto T."/>
            <person name="Alioto T."/>
        </authorList>
    </citation>
    <scope>NUCLEOTIDE SEQUENCE [LARGE SCALE GENOMIC DNA]</scope>
</reference>
<dbReference type="PANTHER" id="PTHR23247:SF2">
    <property type="entry name" value="COILED-COIL DOMAIN-CONTAINING PROTEIN 34"/>
    <property type="match status" value="1"/>
</dbReference>
<proteinExistence type="predicted"/>
<evidence type="ECO:0000256" key="1">
    <source>
        <dbReference type="SAM" id="MobiDB-lite"/>
    </source>
</evidence>
<dbReference type="EMBL" id="CAAGRJ010010033">
    <property type="protein sequence ID" value="VFV27517.1"/>
    <property type="molecule type" value="Genomic_DNA"/>
</dbReference>